<feature type="transmembrane region" description="Helical" evidence="2">
    <location>
        <begin position="21"/>
        <end position="41"/>
    </location>
</feature>
<dbReference type="InterPro" id="IPR011990">
    <property type="entry name" value="TPR-like_helical_dom_sf"/>
</dbReference>
<name>A0ABX3WMZ8_9NEIS</name>
<evidence type="ECO:0000313" key="4">
    <source>
        <dbReference type="Proteomes" id="UP000193346"/>
    </source>
</evidence>
<evidence type="ECO:0008006" key="5">
    <source>
        <dbReference type="Google" id="ProtNLM"/>
    </source>
</evidence>
<keyword evidence="2" id="KW-1133">Transmembrane helix</keyword>
<dbReference type="EMBL" id="MTAC01000006">
    <property type="protein sequence ID" value="OSI35938.1"/>
    <property type="molecule type" value="Genomic_DNA"/>
</dbReference>
<evidence type="ECO:0000313" key="3">
    <source>
        <dbReference type="EMBL" id="OSI35938.1"/>
    </source>
</evidence>
<keyword evidence="2" id="KW-0472">Membrane</keyword>
<protein>
    <recommendedName>
        <fullName evidence="5">Tetratricopeptide repeat protein</fullName>
    </recommendedName>
</protein>
<evidence type="ECO:0000256" key="1">
    <source>
        <dbReference type="SAM" id="MobiDB-lite"/>
    </source>
</evidence>
<reference evidence="3 4" key="1">
    <citation type="submission" date="2017-01" db="EMBL/GenBank/DDBJ databases">
        <authorList>
            <person name="Wolfgang W.J."/>
            <person name="Cole J."/>
            <person name="Wroblewski D."/>
            <person name="Mcginnis J."/>
            <person name="Musser K.A."/>
        </authorList>
    </citation>
    <scope>NUCLEOTIDE SEQUENCE [LARGE SCALE GENOMIC DNA]</scope>
    <source>
        <strain evidence="3 4">93087</strain>
    </source>
</reference>
<keyword evidence="2" id="KW-0812">Transmembrane</keyword>
<dbReference type="SUPFAM" id="SSF48452">
    <property type="entry name" value="TPR-like"/>
    <property type="match status" value="1"/>
</dbReference>
<proteinExistence type="predicted"/>
<accession>A0ABX3WMZ8</accession>
<feature type="compositionally biased region" description="Basic and acidic residues" evidence="1">
    <location>
        <begin position="199"/>
        <end position="210"/>
    </location>
</feature>
<feature type="region of interest" description="Disordered" evidence="1">
    <location>
        <begin position="189"/>
        <end position="210"/>
    </location>
</feature>
<dbReference type="Proteomes" id="UP000193346">
    <property type="component" value="Unassembled WGS sequence"/>
</dbReference>
<sequence length="467" mass="53520">MQFSRYNYAHLEWDSLMNKRILISSLTCLIFGLMFSFSAAANTSVQSNHTAANNPAIETPAESIKTSDIIGKNDLKELELKLQEKILATDQKVVENQQETINWWLSFIAIFAAIVGIAIPYMVSRREKEKMLAESTAILNQAKEHSEKAQTLAAQAKESASNAQAHLDEIQSFHSQAKESTNEIAKLSEQMKKYSSQAQDKESKQQKESIEAAKDLAEHNDIPLIEQLRAQAILLSDKADQSKIYQDYLQAFYAWQAVLQQDNQDGHANFNAGLQACFLYDKSNRDQQAYWFKESDEHYKKVLQVNPASDESAENMGTLFHKEASTLLQEKKIDEAKKQWEQAEKYYQYALAVNHKSYLTVKNWLILLLYKHLHLKTDELQQARYLIDKFLNDYPQFENELAYINACLYALEGNTSEAIAQLRLARQENDLPEIANIKEGEVFNNIRNTPEFQAWFKEAFPESSAES</sequence>
<dbReference type="NCBIfam" id="NF047558">
    <property type="entry name" value="TPR_END_plus"/>
    <property type="match status" value="1"/>
</dbReference>
<evidence type="ECO:0000256" key="2">
    <source>
        <dbReference type="SAM" id="Phobius"/>
    </source>
</evidence>
<dbReference type="Gene3D" id="1.25.40.10">
    <property type="entry name" value="Tetratricopeptide repeat domain"/>
    <property type="match status" value="1"/>
</dbReference>
<gene>
    <name evidence="3" type="ORF">BV913_03310</name>
</gene>
<comment type="caution">
    <text evidence="3">The sequence shown here is derived from an EMBL/GenBank/DDBJ whole genome shotgun (WGS) entry which is preliminary data.</text>
</comment>
<feature type="transmembrane region" description="Helical" evidence="2">
    <location>
        <begin position="103"/>
        <end position="123"/>
    </location>
</feature>
<keyword evidence="4" id="KW-1185">Reference proteome</keyword>
<organism evidence="3 4">
    <name type="scientific">Neisseria dumasiana</name>
    <dbReference type="NCBI Taxonomy" id="1931275"/>
    <lineage>
        <taxon>Bacteria</taxon>
        <taxon>Pseudomonadati</taxon>
        <taxon>Pseudomonadota</taxon>
        <taxon>Betaproteobacteria</taxon>
        <taxon>Neisseriales</taxon>
        <taxon>Neisseriaceae</taxon>
        <taxon>Neisseria</taxon>
    </lineage>
</organism>